<comment type="caution">
    <text evidence="1">The sequence shown here is derived from an EMBL/GenBank/DDBJ whole genome shotgun (WGS) entry which is preliminary data.</text>
</comment>
<gene>
    <name evidence="1" type="ORF">JOE57_001569</name>
</gene>
<dbReference type="EMBL" id="JAFBCF010000001">
    <property type="protein sequence ID" value="MBM7798648.1"/>
    <property type="molecule type" value="Genomic_DNA"/>
</dbReference>
<name>A0ABS2RJ08_9ACTN</name>
<keyword evidence="2" id="KW-1185">Reference proteome</keyword>
<evidence type="ECO:0000313" key="1">
    <source>
        <dbReference type="EMBL" id="MBM7798648.1"/>
    </source>
</evidence>
<sequence>MPRTSKAEAPIALDEPMIEGRYVELGGYTVGFETHKADFDPAPLFAGLPDDRCHCEHWGTVTRGRVIFRYADHDEEFKAGDAYYGAPGHLPLIFAGTELVEFSQTDALRQTNAVLEANMARTQPAEV</sequence>
<evidence type="ECO:0008006" key="3">
    <source>
        <dbReference type="Google" id="ProtNLM"/>
    </source>
</evidence>
<proteinExistence type="predicted"/>
<dbReference type="RefSeq" id="WP_204917168.1">
    <property type="nucleotide sequence ID" value="NZ_BAAAQP010000002.1"/>
</dbReference>
<protein>
    <recommendedName>
        <fullName evidence="3">Cupin domain-containing protein</fullName>
    </recommendedName>
</protein>
<accession>A0ABS2RJ08</accession>
<reference evidence="1 2" key="1">
    <citation type="submission" date="2021-01" db="EMBL/GenBank/DDBJ databases">
        <title>Sequencing the genomes of 1000 actinobacteria strains.</title>
        <authorList>
            <person name="Klenk H.-P."/>
        </authorList>
    </citation>
    <scope>NUCLEOTIDE SEQUENCE [LARGE SCALE GENOMIC DNA]</scope>
    <source>
        <strain evidence="1 2">DSM 18662</strain>
    </source>
</reference>
<organism evidence="1 2">
    <name type="scientific">Microlunatus panaciterrae</name>
    <dbReference type="NCBI Taxonomy" id="400768"/>
    <lineage>
        <taxon>Bacteria</taxon>
        <taxon>Bacillati</taxon>
        <taxon>Actinomycetota</taxon>
        <taxon>Actinomycetes</taxon>
        <taxon>Propionibacteriales</taxon>
        <taxon>Propionibacteriaceae</taxon>
        <taxon>Microlunatus</taxon>
    </lineage>
</organism>
<dbReference type="Proteomes" id="UP000704762">
    <property type="component" value="Unassembled WGS sequence"/>
</dbReference>
<evidence type="ECO:0000313" key="2">
    <source>
        <dbReference type="Proteomes" id="UP000704762"/>
    </source>
</evidence>